<dbReference type="Proteomes" id="UP000318833">
    <property type="component" value="Unassembled WGS sequence"/>
</dbReference>
<proteinExistence type="predicted"/>
<dbReference type="AlphaFoldDB" id="A0A554VE17"/>
<keyword evidence="2" id="KW-1185">Reference proteome</keyword>
<reference evidence="1 2" key="1">
    <citation type="submission" date="2019-07" db="EMBL/GenBank/DDBJ databases">
        <title>The draft genome sequence of Aquimarina algiphila M91.</title>
        <authorList>
            <person name="Meng X."/>
        </authorList>
    </citation>
    <scope>NUCLEOTIDE SEQUENCE [LARGE SCALE GENOMIC DNA]</scope>
    <source>
        <strain evidence="1 2">M91</strain>
    </source>
</reference>
<gene>
    <name evidence="1" type="ORF">FOF46_23460</name>
</gene>
<evidence type="ECO:0000313" key="1">
    <source>
        <dbReference type="EMBL" id="TSE05224.1"/>
    </source>
</evidence>
<name>A0A554VE17_9FLAO</name>
<comment type="caution">
    <text evidence="1">The sequence shown here is derived from an EMBL/GenBank/DDBJ whole genome shotgun (WGS) entry which is preliminary data.</text>
</comment>
<dbReference type="OrthoDB" id="10010119at2"/>
<dbReference type="RefSeq" id="WP_143918149.1">
    <property type="nucleotide sequence ID" value="NZ_CANMXV010000133.1"/>
</dbReference>
<sequence>MRLKKIKTLKGCKIYHNGNHVKTVPAKYSNVITLKHIINPIKKRLTAEERFRLEVSLFEFTLSCKEKYVYDLIKRSIPQAVQKVVNYEGVIRFVLIYKNSKRIRISKSLYDLCSNKLEVNYSNY</sequence>
<dbReference type="EMBL" id="VLNR01000064">
    <property type="protein sequence ID" value="TSE05224.1"/>
    <property type="molecule type" value="Genomic_DNA"/>
</dbReference>
<accession>A0A554VE17</accession>
<organism evidence="1 2">
    <name type="scientific">Aquimarina algiphila</name>
    <dbReference type="NCBI Taxonomy" id="2047982"/>
    <lineage>
        <taxon>Bacteria</taxon>
        <taxon>Pseudomonadati</taxon>
        <taxon>Bacteroidota</taxon>
        <taxon>Flavobacteriia</taxon>
        <taxon>Flavobacteriales</taxon>
        <taxon>Flavobacteriaceae</taxon>
        <taxon>Aquimarina</taxon>
    </lineage>
</organism>
<protein>
    <submittedName>
        <fullName evidence="1">Uncharacterized protein</fullName>
    </submittedName>
</protein>
<evidence type="ECO:0000313" key="2">
    <source>
        <dbReference type="Proteomes" id="UP000318833"/>
    </source>
</evidence>